<sequence>MARQKSRHKQRFPHLLGSKWTSVRPVLGWRHFQVKARQQGDGGLVFAELEAVCDPQVRIWVNASALKNRQLWQAGWTPLQDGIPCGPEYPEHNPTEEAEGGADWSGI</sequence>
<proteinExistence type="predicted"/>
<evidence type="ECO:0000313" key="3">
    <source>
        <dbReference type="Proteomes" id="UP000830835"/>
    </source>
</evidence>
<accession>A0ABT0CF43</accession>
<dbReference type="EMBL" id="JAFIRA010000062">
    <property type="protein sequence ID" value="MCJ2544391.1"/>
    <property type="molecule type" value="Genomic_DNA"/>
</dbReference>
<protein>
    <submittedName>
        <fullName evidence="2">TIGR02450 family Trp-rich protein</fullName>
    </submittedName>
</protein>
<organism evidence="2 3">
    <name type="scientific">Thermostichus vulcanus str. 'Rupite'</name>
    <dbReference type="NCBI Taxonomy" id="2813851"/>
    <lineage>
        <taxon>Bacteria</taxon>
        <taxon>Bacillati</taxon>
        <taxon>Cyanobacteriota</taxon>
        <taxon>Cyanophyceae</taxon>
        <taxon>Thermostichales</taxon>
        <taxon>Thermostichaceae</taxon>
        <taxon>Thermostichus</taxon>
    </lineage>
</organism>
<comment type="caution">
    <text evidence="2">The sequence shown here is derived from an EMBL/GenBank/DDBJ whole genome shotgun (WGS) entry which is preliminary data.</text>
</comment>
<dbReference type="InterPro" id="IPR012663">
    <property type="entry name" value="CHP02450_Tryp"/>
</dbReference>
<feature type="region of interest" description="Disordered" evidence="1">
    <location>
        <begin position="83"/>
        <end position="107"/>
    </location>
</feature>
<keyword evidence="3" id="KW-1185">Reference proteome</keyword>
<evidence type="ECO:0000313" key="2">
    <source>
        <dbReference type="EMBL" id="MCJ2544391.1"/>
    </source>
</evidence>
<dbReference type="NCBIfam" id="TIGR02450">
    <property type="entry name" value="TIGR02450 family Trp-rich protein"/>
    <property type="match status" value="1"/>
</dbReference>
<gene>
    <name evidence="2" type="ORF">JX360_16005</name>
</gene>
<dbReference type="RefSeq" id="WP_244352917.1">
    <property type="nucleotide sequence ID" value="NZ_JAFIRA010000062.1"/>
</dbReference>
<evidence type="ECO:0000256" key="1">
    <source>
        <dbReference type="SAM" id="MobiDB-lite"/>
    </source>
</evidence>
<reference evidence="2" key="1">
    <citation type="submission" date="2021-02" db="EMBL/GenBank/DDBJ databases">
        <title>The CRISPR/cas machinery reduction and long-range gene transfer in the hot spring cyanobacterium Synechococcus.</title>
        <authorList>
            <person name="Dvorak P."/>
            <person name="Jahodarova E."/>
            <person name="Hasler P."/>
            <person name="Poulickova A."/>
        </authorList>
    </citation>
    <scope>NUCLEOTIDE SEQUENCE</scope>
    <source>
        <strain evidence="2">Rupite</strain>
    </source>
</reference>
<dbReference type="Pfam" id="PF09493">
    <property type="entry name" value="DUF2389"/>
    <property type="match status" value="1"/>
</dbReference>
<name>A0ABT0CF43_THEVL</name>
<dbReference type="Proteomes" id="UP000830835">
    <property type="component" value="Unassembled WGS sequence"/>
</dbReference>